<protein>
    <submittedName>
        <fullName evidence="1">Uncharacterized protein</fullName>
    </submittedName>
</protein>
<proteinExistence type="predicted"/>
<feature type="non-terminal residue" evidence="1">
    <location>
        <position position="1"/>
    </location>
</feature>
<evidence type="ECO:0000313" key="1">
    <source>
        <dbReference type="EMBL" id="PIS20916.1"/>
    </source>
</evidence>
<dbReference type="EMBL" id="PEYW01000016">
    <property type="protein sequence ID" value="PIS20916.1"/>
    <property type="molecule type" value="Genomic_DNA"/>
</dbReference>
<gene>
    <name evidence="1" type="ORF">COT52_01235</name>
</gene>
<dbReference type="Proteomes" id="UP000231414">
    <property type="component" value="Unassembled WGS sequence"/>
</dbReference>
<name>A0A2H0X7L1_UNCKA</name>
<accession>A0A2H0X7L1</accession>
<sequence>LMTLFLVGTAAAVLLDRNPDAVLLKQGEQAKPEPEKPIMKESRDTVNGCGNTICESISGETKESCPQDCSGGD</sequence>
<organism evidence="1 2">
    <name type="scientific">candidate division WWE3 bacterium CG08_land_8_20_14_0_20_43_13</name>
    <dbReference type="NCBI Taxonomy" id="1975087"/>
    <lineage>
        <taxon>Bacteria</taxon>
        <taxon>Katanobacteria</taxon>
    </lineage>
</organism>
<comment type="caution">
    <text evidence="1">The sequence shown here is derived from an EMBL/GenBank/DDBJ whole genome shotgun (WGS) entry which is preliminary data.</text>
</comment>
<reference evidence="2" key="1">
    <citation type="submission" date="2017-09" db="EMBL/GenBank/DDBJ databases">
        <title>Depth-based differentiation of microbial function through sediment-hosted aquifers and enrichment of novel symbionts in the deep terrestrial subsurface.</title>
        <authorList>
            <person name="Probst A.J."/>
            <person name="Ladd B."/>
            <person name="Jarett J.K."/>
            <person name="Geller-Mcgrath D.E."/>
            <person name="Sieber C.M.K."/>
            <person name="Emerson J.B."/>
            <person name="Anantharaman K."/>
            <person name="Thomas B.C."/>
            <person name="Malmstrom R."/>
            <person name="Stieglmeier M."/>
            <person name="Klingl A."/>
            <person name="Woyke T."/>
            <person name="Ryan C.M."/>
            <person name="Banfield J.F."/>
        </authorList>
    </citation>
    <scope>NUCLEOTIDE SEQUENCE [LARGE SCALE GENOMIC DNA]</scope>
</reference>
<evidence type="ECO:0000313" key="2">
    <source>
        <dbReference type="Proteomes" id="UP000231414"/>
    </source>
</evidence>
<dbReference type="AlphaFoldDB" id="A0A2H0X7L1"/>